<dbReference type="AlphaFoldDB" id="A0AA41V0S7"/>
<comment type="caution">
    <text evidence="2">The sequence shown here is derived from an EMBL/GenBank/DDBJ whole genome shotgun (WGS) entry which is preliminary data.</text>
</comment>
<feature type="signal peptide" evidence="1">
    <location>
        <begin position="1"/>
        <end position="24"/>
    </location>
</feature>
<evidence type="ECO:0000313" key="3">
    <source>
        <dbReference type="Proteomes" id="UP001177140"/>
    </source>
</evidence>
<reference evidence="2" key="1">
    <citation type="submission" date="2022-03" db="EMBL/GenBank/DDBJ databases">
        <title>A functionally conserved STORR gene fusion in Papaver species that diverged 16.8 million years ago.</title>
        <authorList>
            <person name="Catania T."/>
        </authorList>
    </citation>
    <scope>NUCLEOTIDE SEQUENCE</scope>
    <source>
        <strain evidence="2">S-191538</strain>
    </source>
</reference>
<accession>A0AA41V0S7</accession>
<proteinExistence type="predicted"/>
<name>A0AA41V0S7_PAPNU</name>
<evidence type="ECO:0000256" key="1">
    <source>
        <dbReference type="SAM" id="SignalP"/>
    </source>
</evidence>
<gene>
    <name evidence="2" type="ORF">MKW94_027492</name>
</gene>
<organism evidence="2 3">
    <name type="scientific">Papaver nudicaule</name>
    <name type="common">Iceland poppy</name>
    <dbReference type="NCBI Taxonomy" id="74823"/>
    <lineage>
        <taxon>Eukaryota</taxon>
        <taxon>Viridiplantae</taxon>
        <taxon>Streptophyta</taxon>
        <taxon>Embryophyta</taxon>
        <taxon>Tracheophyta</taxon>
        <taxon>Spermatophyta</taxon>
        <taxon>Magnoliopsida</taxon>
        <taxon>Ranunculales</taxon>
        <taxon>Papaveraceae</taxon>
        <taxon>Papaveroideae</taxon>
        <taxon>Papaver</taxon>
    </lineage>
</organism>
<feature type="chain" id="PRO_5041306338" evidence="1">
    <location>
        <begin position="25"/>
        <end position="83"/>
    </location>
</feature>
<keyword evidence="1" id="KW-0732">Signal</keyword>
<dbReference type="EMBL" id="JAJJMA010067202">
    <property type="protein sequence ID" value="MCL7027347.1"/>
    <property type="molecule type" value="Genomic_DNA"/>
</dbReference>
<protein>
    <submittedName>
        <fullName evidence="2">Uncharacterized protein</fullName>
    </submittedName>
</protein>
<dbReference type="Proteomes" id="UP001177140">
    <property type="component" value="Unassembled WGS sequence"/>
</dbReference>
<keyword evidence="3" id="KW-1185">Reference proteome</keyword>
<evidence type="ECO:0000313" key="2">
    <source>
        <dbReference type="EMBL" id="MCL7027347.1"/>
    </source>
</evidence>
<sequence>MAKISMFLSFFLFALIAMPAASSASRMILQDDRVDTCPEVVCLAVLCSDIVPNWDPNRVCPEIRCSNGVYTPCCECPKCCPPA</sequence>